<dbReference type="Gene3D" id="6.10.340.10">
    <property type="match status" value="1"/>
</dbReference>
<accession>A0A6N7XJ18</accession>
<dbReference type="CDD" id="cd12913">
    <property type="entry name" value="PDC1_MCP_like"/>
    <property type="match status" value="1"/>
</dbReference>
<dbReference type="Pfam" id="PF22673">
    <property type="entry name" value="MCP-like_PDC_1"/>
    <property type="match status" value="1"/>
</dbReference>
<evidence type="ECO:0000256" key="4">
    <source>
        <dbReference type="SAM" id="Phobius"/>
    </source>
</evidence>
<dbReference type="SUPFAM" id="SSF58104">
    <property type="entry name" value="Methyl-accepting chemotaxis protein (MCP) signaling domain"/>
    <property type="match status" value="1"/>
</dbReference>
<keyword evidence="4" id="KW-1133">Transmembrane helix</keyword>
<feature type="transmembrane region" description="Helical" evidence="4">
    <location>
        <begin position="12"/>
        <end position="38"/>
    </location>
</feature>
<keyword evidence="4" id="KW-0812">Transmembrane</keyword>
<dbReference type="PROSITE" id="PS50111">
    <property type="entry name" value="CHEMOTAXIS_TRANSDUC_2"/>
    <property type="match status" value="1"/>
</dbReference>
<evidence type="ECO:0000256" key="2">
    <source>
        <dbReference type="ARBA" id="ARBA00029447"/>
    </source>
</evidence>
<dbReference type="SMART" id="SM00283">
    <property type="entry name" value="MA"/>
    <property type="match status" value="1"/>
</dbReference>
<dbReference type="InterPro" id="IPR029151">
    <property type="entry name" value="Sensor-like_sf"/>
</dbReference>
<dbReference type="PROSITE" id="PS50885">
    <property type="entry name" value="HAMP"/>
    <property type="match status" value="1"/>
</dbReference>
<feature type="domain" description="HAMP" evidence="6">
    <location>
        <begin position="331"/>
        <end position="383"/>
    </location>
</feature>
<dbReference type="Pfam" id="PF00672">
    <property type="entry name" value="HAMP"/>
    <property type="match status" value="1"/>
</dbReference>
<comment type="caution">
    <text evidence="7">The sequence shown here is derived from an EMBL/GenBank/DDBJ whole genome shotgun (WGS) entry which is preliminary data.</text>
</comment>
<dbReference type="AlphaFoldDB" id="A0A6N7XJ18"/>
<dbReference type="Proteomes" id="UP000469523">
    <property type="component" value="Unassembled WGS sequence"/>
</dbReference>
<proteinExistence type="inferred from homology"/>
<evidence type="ECO:0000256" key="3">
    <source>
        <dbReference type="PROSITE-ProRule" id="PRU00284"/>
    </source>
</evidence>
<dbReference type="Gene3D" id="1.10.287.950">
    <property type="entry name" value="Methyl-accepting chemotaxis protein"/>
    <property type="match status" value="1"/>
</dbReference>
<dbReference type="InterPro" id="IPR003660">
    <property type="entry name" value="HAMP_dom"/>
</dbReference>
<protein>
    <submittedName>
        <fullName evidence="7">Methyl-accepting chemotaxis protein</fullName>
    </submittedName>
</protein>
<feature type="domain" description="Methyl-accepting transducer" evidence="5">
    <location>
        <begin position="402"/>
        <end position="659"/>
    </location>
</feature>
<dbReference type="GO" id="GO:0007165">
    <property type="term" value="P:signal transduction"/>
    <property type="evidence" value="ECO:0007669"/>
    <property type="project" value="UniProtKB-KW"/>
</dbReference>
<reference evidence="7 8" key="1">
    <citation type="submission" date="2019-09" db="EMBL/GenBank/DDBJ databases">
        <title>In-depth cultivation of the pig gut microbiome towards novel bacterial diversity and tailored functional studies.</title>
        <authorList>
            <person name="Wylensek D."/>
            <person name="Hitch T.C.A."/>
            <person name="Clavel T."/>
        </authorList>
    </citation>
    <scope>NUCLEOTIDE SEQUENCE [LARGE SCALE GENOMIC DNA]</scope>
    <source>
        <strain evidence="7 8">WCA3-693-APC-4?</strain>
    </source>
</reference>
<comment type="similarity">
    <text evidence="2">Belongs to the methyl-accepting chemotaxis (MCP) protein family.</text>
</comment>
<dbReference type="Gene3D" id="3.30.450.20">
    <property type="entry name" value="PAS domain"/>
    <property type="match status" value="2"/>
</dbReference>
<evidence type="ECO:0000259" key="6">
    <source>
        <dbReference type="PROSITE" id="PS50885"/>
    </source>
</evidence>
<sequence>MMKFRSIKFKSIRASLLSIILPLVIIGMISISIISYFYSKSIINNEIAEKMNSQINFIAESIEKNLSTHNQLAVTLAKSVEASLSTANEETYISTIKKFVTTNNDTFGSGIWFEPYALNNEEKYFGPYVHKENGQVYLTMEYSNDSYNYFEYDWYINGKNAVSDSAWSEPYYDETSNITMITTSVPFLGDSQEVLGVVTADIDLNSIQNLIAEVEVGKTGWAFLLNNDGLYIADKNLDKIMKDNILMESNQSFVEMGNKILETKYGNGDYLDNGEKFTVHYSQIPQTGWIIGLTISQSELYTPLKSLMTNIFISFIISLILVTIGVVIYAINLTKKMTKLKETAEFLADGDFSVSTDIDSVDEIGVLSNSFNSMVHSIRNLLSDAINISNEVSNSATNLAATSEETAASSEEIARTIEEIARGAEDQAHDAESSSIIATSLDEKFRTLKINSSIMYENAHEANKANSSGTLAVKELIEKTNSNNQSMVRIEKAIQELNQKSSNIGEILDTISSIAEQTNLLALNASIEAARAGNAGRGFAVVANEIRKLAEGSKNAASKIVEIVESLQLESNNTVSIMSEVKSISEEQTKAVESVNLTFNAIYESIKKITAEIEGVNSFIDILNEDKDKIVSSIENISAVSQETAAASEEITASMEQQVSAIDEVAKNAEILNELSINLNDKINKFKI</sequence>
<dbReference type="Pfam" id="PF00015">
    <property type="entry name" value="MCPsignal"/>
    <property type="match status" value="1"/>
</dbReference>
<name>A0A6N7XJ18_9FIRM</name>
<organism evidence="7 8">
    <name type="scientific">Tissierella pigra</name>
    <dbReference type="NCBI Taxonomy" id="2607614"/>
    <lineage>
        <taxon>Bacteria</taxon>
        <taxon>Bacillati</taxon>
        <taxon>Bacillota</taxon>
        <taxon>Tissierellia</taxon>
        <taxon>Tissierellales</taxon>
        <taxon>Tissierellaceae</taxon>
        <taxon>Tissierella</taxon>
    </lineage>
</organism>
<feature type="transmembrane region" description="Helical" evidence="4">
    <location>
        <begin position="311"/>
        <end position="331"/>
    </location>
</feature>
<evidence type="ECO:0000313" key="7">
    <source>
        <dbReference type="EMBL" id="MSU02039.1"/>
    </source>
</evidence>
<keyword evidence="4" id="KW-0472">Membrane</keyword>
<dbReference type="CDD" id="cd06225">
    <property type="entry name" value="HAMP"/>
    <property type="match status" value="1"/>
</dbReference>
<dbReference type="CDD" id="cd12912">
    <property type="entry name" value="PDC2_MCP_like"/>
    <property type="match status" value="1"/>
</dbReference>
<dbReference type="SUPFAM" id="SSF103190">
    <property type="entry name" value="Sensory domain-like"/>
    <property type="match status" value="1"/>
</dbReference>
<keyword evidence="8" id="KW-1185">Reference proteome</keyword>
<dbReference type="InterPro" id="IPR004089">
    <property type="entry name" value="MCPsignal_dom"/>
</dbReference>
<dbReference type="RefSeq" id="WP_154440658.1">
    <property type="nucleotide sequence ID" value="NZ_JAHLPJ010000001.1"/>
</dbReference>
<dbReference type="CDD" id="cd11386">
    <property type="entry name" value="MCP_signal"/>
    <property type="match status" value="1"/>
</dbReference>
<evidence type="ECO:0000259" key="5">
    <source>
        <dbReference type="PROSITE" id="PS50111"/>
    </source>
</evidence>
<dbReference type="PANTHER" id="PTHR32089:SF112">
    <property type="entry name" value="LYSOZYME-LIKE PROTEIN-RELATED"/>
    <property type="match status" value="1"/>
</dbReference>
<dbReference type="GO" id="GO:0016020">
    <property type="term" value="C:membrane"/>
    <property type="evidence" value="ECO:0007669"/>
    <property type="project" value="InterPro"/>
</dbReference>
<keyword evidence="1 3" id="KW-0807">Transducer</keyword>
<evidence type="ECO:0000313" key="8">
    <source>
        <dbReference type="Proteomes" id="UP000469523"/>
    </source>
</evidence>
<dbReference type="EMBL" id="VUNQ01000023">
    <property type="protein sequence ID" value="MSU02039.1"/>
    <property type="molecule type" value="Genomic_DNA"/>
</dbReference>
<dbReference type="PANTHER" id="PTHR32089">
    <property type="entry name" value="METHYL-ACCEPTING CHEMOTAXIS PROTEIN MCPB"/>
    <property type="match status" value="1"/>
</dbReference>
<gene>
    <name evidence="7" type="ORF">FYJ83_11215</name>
</gene>
<dbReference type="SMART" id="SM00304">
    <property type="entry name" value="HAMP"/>
    <property type="match status" value="2"/>
</dbReference>
<evidence type="ECO:0000256" key="1">
    <source>
        <dbReference type="ARBA" id="ARBA00023224"/>
    </source>
</evidence>